<comment type="caution">
    <text evidence="9">The sequence shown here is derived from an EMBL/GenBank/DDBJ whole genome shotgun (WGS) entry which is preliminary data.</text>
</comment>
<accession>A0A5N5T4B2</accession>
<feature type="domain" description="Major facilitator superfamily (MFS) profile" evidence="8">
    <location>
        <begin position="46"/>
        <end position="485"/>
    </location>
</feature>
<organism evidence="9 10">
    <name type="scientific">Armadillidium nasatum</name>
    <dbReference type="NCBI Taxonomy" id="96803"/>
    <lineage>
        <taxon>Eukaryota</taxon>
        <taxon>Metazoa</taxon>
        <taxon>Ecdysozoa</taxon>
        <taxon>Arthropoda</taxon>
        <taxon>Crustacea</taxon>
        <taxon>Multicrustacea</taxon>
        <taxon>Malacostraca</taxon>
        <taxon>Eumalacostraca</taxon>
        <taxon>Peracarida</taxon>
        <taxon>Isopoda</taxon>
        <taxon>Oniscidea</taxon>
        <taxon>Crinocheta</taxon>
        <taxon>Armadillidiidae</taxon>
        <taxon>Armadillidium</taxon>
    </lineage>
</organism>
<dbReference type="FunFam" id="1.20.1250.20:FF:000423">
    <property type="entry name" value="Putative inorganic phosphate cotransporter-like Protein"/>
    <property type="match status" value="1"/>
</dbReference>
<gene>
    <name evidence="9" type="primary">Picot_11</name>
    <name evidence="9" type="ORF">Anas_12842</name>
</gene>
<feature type="transmembrane region" description="Helical" evidence="7">
    <location>
        <begin position="284"/>
        <end position="311"/>
    </location>
</feature>
<dbReference type="Pfam" id="PF07690">
    <property type="entry name" value="MFS_1"/>
    <property type="match status" value="1"/>
</dbReference>
<dbReference type="CDD" id="cd17318">
    <property type="entry name" value="MFS_SLC17"/>
    <property type="match status" value="1"/>
</dbReference>
<keyword evidence="10" id="KW-1185">Reference proteome</keyword>
<dbReference type="EMBL" id="SEYY01016576">
    <property type="protein sequence ID" value="KAB7499800.1"/>
    <property type="molecule type" value="Genomic_DNA"/>
</dbReference>
<keyword evidence="4" id="KW-0769">Symport</keyword>
<evidence type="ECO:0000313" key="9">
    <source>
        <dbReference type="EMBL" id="KAB7499800.1"/>
    </source>
</evidence>
<dbReference type="GO" id="GO:0016020">
    <property type="term" value="C:membrane"/>
    <property type="evidence" value="ECO:0007669"/>
    <property type="project" value="UniProtKB-SubCell"/>
</dbReference>
<dbReference type="AlphaFoldDB" id="A0A5N5T4B2"/>
<keyword evidence="5 7" id="KW-1133">Transmembrane helix</keyword>
<keyword evidence="2" id="KW-0813">Transport</keyword>
<dbReference type="OrthoDB" id="2985014at2759"/>
<dbReference type="InterPro" id="IPR036259">
    <property type="entry name" value="MFS_trans_sf"/>
</dbReference>
<dbReference type="PANTHER" id="PTHR11662:SF399">
    <property type="entry name" value="FI19708P1-RELATED"/>
    <property type="match status" value="1"/>
</dbReference>
<dbReference type="PANTHER" id="PTHR11662">
    <property type="entry name" value="SOLUTE CARRIER FAMILY 17"/>
    <property type="match status" value="1"/>
</dbReference>
<evidence type="ECO:0000256" key="2">
    <source>
        <dbReference type="ARBA" id="ARBA00022448"/>
    </source>
</evidence>
<feature type="transmembrane region" description="Helical" evidence="7">
    <location>
        <begin position="375"/>
        <end position="403"/>
    </location>
</feature>
<feature type="transmembrane region" description="Helical" evidence="7">
    <location>
        <begin position="137"/>
        <end position="156"/>
    </location>
</feature>
<dbReference type="PROSITE" id="PS50850">
    <property type="entry name" value="MFS"/>
    <property type="match status" value="1"/>
</dbReference>
<protein>
    <submittedName>
        <fullName evidence="9">Putative inorganic phosphate cotransporter</fullName>
    </submittedName>
</protein>
<feature type="transmembrane region" description="Helical" evidence="7">
    <location>
        <begin position="201"/>
        <end position="220"/>
    </location>
</feature>
<dbReference type="SUPFAM" id="SSF103473">
    <property type="entry name" value="MFS general substrate transporter"/>
    <property type="match status" value="1"/>
</dbReference>
<evidence type="ECO:0000256" key="1">
    <source>
        <dbReference type="ARBA" id="ARBA00004141"/>
    </source>
</evidence>
<keyword evidence="3 7" id="KW-0812">Transmembrane</keyword>
<dbReference type="InterPro" id="IPR020846">
    <property type="entry name" value="MFS_dom"/>
</dbReference>
<dbReference type="FunFam" id="1.20.1250.20:FF:000003">
    <property type="entry name" value="Solute carrier family 17 member 3"/>
    <property type="match status" value="1"/>
</dbReference>
<evidence type="ECO:0000256" key="6">
    <source>
        <dbReference type="ARBA" id="ARBA00023136"/>
    </source>
</evidence>
<name>A0A5N5T4B2_9CRUS</name>
<evidence type="ECO:0000256" key="7">
    <source>
        <dbReference type="SAM" id="Phobius"/>
    </source>
</evidence>
<evidence type="ECO:0000256" key="4">
    <source>
        <dbReference type="ARBA" id="ARBA00022847"/>
    </source>
</evidence>
<feature type="transmembrane region" description="Helical" evidence="7">
    <location>
        <begin position="462"/>
        <end position="481"/>
    </location>
</feature>
<sequence>MQVVEFKNCSKCNYPIRVFYHKSYSMPLYDLFSDLRCQRHLMILGLLGFAVLYILRVNLSVAIVAMVGTGQKKKDDIIFKESCPANEKDGTKETVFEGEINWDEKACGEALASFFYGYILTNFAGGRLADRLGGKRVFGFGVFLTSVLAFLLPAAARSSKECFNIIRLFQGMTEGVTFPSINSLMSSWVQPSRRSLFMSRIAGGSLLGTVIIFPMGGWLAQTTFGWSSIFYTSGAIGLLWCVAWYHTVADHPNDHPFVTEEEKLLILKEIGNDKSRDEAKSVPWGSIFTSLPFLATIVAHFGSNFGFYFLLTELPTYLSTVHHFNMRNNGLISSLPYLFMWLFSVSYGSFIHYLTSKKIMPIYIARTMSNAIGMYVPMALLICISYAGCSSGVAVSIICFAVSMSAATQCGYLCSFQELAPNYAGTLTGISNTVASIPGFLAPIITSAIIEGQPTIEQWNKIFMVASFIYFVTGTFNLLFMSSEVQPWNSWEQILEE</sequence>
<feature type="transmembrane region" description="Helical" evidence="7">
    <location>
        <begin position="331"/>
        <end position="354"/>
    </location>
</feature>
<reference evidence="9 10" key="1">
    <citation type="journal article" date="2019" name="PLoS Biol.">
        <title>Sex chromosomes control vertical transmission of feminizing Wolbachia symbionts in an isopod.</title>
        <authorList>
            <person name="Becking T."/>
            <person name="Chebbi M.A."/>
            <person name="Giraud I."/>
            <person name="Moumen B."/>
            <person name="Laverre T."/>
            <person name="Caubet Y."/>
            <person name="Peccoud J."/>
            <person name="Gilbert C."/>
            <person name="Cordaux R."/>
        </authorList>
    </citation>
    <scope>NUCLEOTIDE SEQUENCE [LARGE SCALE GENOMIC DNA]</scope>
    <source>
        <strain evidence="9">ANa2</strain>
        <tissue evidence="9">Whole body excluding digestive tract and cuticle</tissue>
    </source>
</reference>
<keyword evidence="6 7" id="KW-0472">Membrane</keyword>
<feature type="transmembrane region" description="Helical" evidence="7">
    <location>
        <begin position="41"/>
        <end position="67"/>
    </location>
</feature>
<dbReference type="GO" id="GO:0006820">
    <property type="term" value="P:monoatomic anion transport"/>
    <property type="evidence" value="ECO:0007669"/>
    <property type="project" value="TreeGrafter"/>
</dbReference>
<dbReference type="InterPro" id="IPR050382">
    <property type="entry name" value="MFS_Na/Anion_cotransporter"/>
</dbReference>
<feature type="transmembrane region" description="Helical" evidence="7">
    <location>
        <begin position="226"/>
        <end position="245"/>
    </location>
</feature>
<dbReference type="Proteomes" id="UP000326759">
    <property type="component" value="Unassembled WGS sequence"/>
</dbReference>
<dbReference type="Gene3D" id="1.20.1250.20">
    <property type="entry name" value="MFS general substrate transporter like domains"/>
    <property type="match status" value="2"/>
</dbReference>
<comment type="subcellular location">
    <subcellularLocation>
        <location evidence="1">Membrane</location>
        <topology evidence="1">Multi-pass membrane protein</topology>
    </subcellularLocation>
</comment>
<proteinExistence type="predicted"/>
<evidence type="ECO:0000256" key="5">
    <source>
        <dbReference type="ARBA" id="ARBA00022989"/>
    </source>
</evidence>
<dbReference type="InterPro" id="IPR011701">
    <property type="entry name" value="MFS"/>
</dbReference>
<evidence type="ECO:0000313" key="10">
    <source>
        <dbReference type="Proteomes" id="UP000326759"/>
    </source>
</evidence>
<evidence type="ECO:0000259" key="8">
    <source>
        <dbReference type="PROSITE" id="PS50850"/>
    </source>
</evidence>
<feature type="transmembrane region" description="Helical" evidence="7">
    <location>
        <begin position="423"/>
        <end position="450"/>
    </location>
</feature>
<evidence type="ECO:0000256" key="3">
    <source>
        <dbReference type="ARBA" id="ARBA00022692"/>
    </source>
</evidence>
<dbReference type="GO" id="GO:0015293">
    <property type="term" value="F:symporter activity"/>
    <property type="evidence" value="ECO:0007669"/>
    <property type="project" value="UniProtKB-KW"/>
</dbReference>